<name>A0A5C4IZF0_9ACTN</name>
<dbReference type="EMBL" id="VCKW01000393">
    <property type="protein sequence ID" value="TMQ89658.1"/>
    <property type="molecule type" value="Genomic_DNA"/>
</dbReference>
<accession>A0A5C4IZF0</accession>
<dbReference type="PROSITE" id="PS51257">
    <property type="entry name" value="PROKAR_LIPOPROTEIN"/>
    <property type="match status" value="1"/>
</dbReference>
<reference evidence="2 3" key="1">
    <citation type="submission" date="2019-05" db="EMBL/GenBank/DDBJ databases">
        <title>Draft genome sequence of Actinomadura sp. 14C53.</title>
        <authorList>
            <person name="Saricaoglu S."/>
            <person name="Isik K."/>
        </authorList>
    </citation>
    <scope>NUCLEOTIDE SEQUENCE [LARGE SCALE GENOMIC DNA]</scope>
    <source>
        <strain evidence="2 3">14C53</strain>
    </source>
</reference>
<keyword evidence="3" id="KW-1185">Reference proteome</keyword>
<dbReference type="AlphaFoldDB" id="A0A5C4IZF0"/>
<evidence type="ECO:0000313" key="3">
    <source>
        <dbReference type="Proteomes" id="UP000309174"/>
    </source>
</evidence>
<protein>
    <submittedName>
        <fullName evidence="2">Uncharacterized protein</fullName>
    </submittedName>
</protein>
<organism evidence="2 3">
    <name type="scientific">Actinomadura soli</name>
    <dbReference type="NCBI Taxonomy" id="2508997"/>
    <lineage>
        <taxon>Bacteria</taxon>
        <taxon>Bacillati</taxon>
        <taxon>Actinomycetota</taxon>
        <taxon>Actinomycetes</taxon>
        <taxon>Streptosporangiales</taxon>
        <taxon>Thermomonosporaceae</taxon>
        <taxon>Actinomadura</taxon>
    </lineage>
</organism>
<feature type="region of interest" description="Disordered" evidence="1">
    <location>
        <begin position="47"/>
        <end position="69"/>
    </location>
</feature>
<proteinExistence type="predicted"/>
<dbReference type="Proteomes" id="UP000309174">
    <property type="component" value="Unassembled WGS sequence"/>
</dbReference>
<gene>
    <name evidence="2" type="ORF">ETD83_38980</name>
</gene>
<evidence type="ECO:0000313" key="2">
    <source>
        <dbReference type="EMBL" id="TMQ89658.1"/>
    </source>
</evidence>
<comment type="caution">
    <text evidence="2">The sequence shown here is derived from an EMBL/GenBank/DDBJ whole genome shotgun (WGS) entry which is preliminary data.</text>
</comment>
<evidence type="ECO:0000256" key="1">
    <source>
        <dbReference type="SAM" id="MobiDB-lite"/>
    </source>
</evidence>
<sequence>MATRLAEPVEPRIPGGYPITGTACCTERTIPQFSTAFARVLRRAGPQPDTLVHPPAVDQGHGWTLEPYNRLNGPEKLDIGPYPPMQSRPHPF</sequence>